<organism evidence="1">
    <name type="scientific">Leclercia adecarboxylata</name>
    <dbReference type="NCBI Taxonomy" id="83655"/>
    <lineage>
        <taxon>Bacteria</taxon>
        <taxon>Pseudomonadati</taxon>
        <taxon>Pseudomonadota</taxon>
        <taxon>Gammaproteobacteria</taxon>
        <taxon>Enterobacterales</taxon>
        <taxon>Enterobacteriaceae</taxon>
        <taxon>Leclercia</taxon>
    </lineage>
</organism>
<accession>A0A1S6KQL6</accession>
<geneLocation type="plasmid" evidence="1">
    <name>pLec-476cz</name>
</geneLocation>
<dbReference type="EMBL" id="KY320277">
    <property type="protein sequence ID" value="AQT23667.1"/>
    <property type="molecule type" value="Genomic_DNA"/>
</dbReference>
<proteinExistence type="predicted"/>
<protein>
    <submittedName>
        <fullName evidence="1">ParB-like protein</fullName>
    </submittedName>
</protein>
<evidence type="ECO:0000313" key="1">
    <source>
        <dbReference type="EMBL" id="AQT23667.1"/>
    </source>
</evidence>
<sequence>MLNSSLCWWCFRLWFSASICVFRGFVSHFLPFQSSLPIFDPAKLLVFCFSDLTLQVLEHLQHASVQRKGNFFIFAGVGHFGKLDITEFLQQTRSDEFDPFYGFCGENRWNTCRFKIGRDNTNTATWRLLNLDTA</sequence>
<reference evidence="1" key="1">
    <citation type="submission" date="2016-12" db="EMBL/GenBank/DDBJ databases">
        <title>Complete nucleotide sequences of two VIM-1-encoding plasmids from Klebsiella pneumoniae and Leclercia adecarboxylata isolates of Czech origin.</title>
        <authorList>
            <person name="Papagiannitsis C."/>
            <person name="Papousek I."/>
            <person name="Hrabak J."/>
            <person name="Dolejska M."/>
        </authorList>
    </citation>
    <scope>NUCLEOTIDE SEQUENCE</scope>
    <source>
        <plasmid evidence="1">pLec-476cz</plasmid>
    </source>
</reference>
<keyword evidence="1" id="KW-0614">Plasmid</keyword>
<name>A0A1S6KQL6_9ENTR</name>
<dbReference type="AlphaFoldDB" id="A0A1S6KQL6"/>